<sequence length="624" mass="71461">MPFNIFSKPPKPEPAEMTGLIKISGCDNPKRRGDVIFVHGLGGHARGTWHPQELHNDDNFWLTWLAQERPDLGIWSFGYKAEPFEWRGSTMPLFDRASNLQEYLEVYDFGKYPIIFIAHSMGGLLVKEMLRNAQTFQKKAVIQQTKGIVFLSTPHTGSHLANLVDKIGILARTSVSVDELKVHIPQLRQLNEWYRQNVDFLEIATKVYFETRPTRGFLVVDPDSANPAIKDVQPTATDDDHLSITKPKSTENLVYKGVSQFIKQQLLINLGTVEQATPKVKENNSSVIFENTDGQVPLNSPFYIERPEVEIKCYESILQPGALIRIKAPQKMGKTSLMSRILNHSKQKGYRTVSLNLWSKENLTDLSNFLQAFCATLSYELGLEEQIDKYWKGRLSSQVNCTNYLKDYLLKNLDVPLVLGLDDIDKIFPYPEIAQEFFALLRAWHENGKNEEIWQKLRLVIAHSQEVYVSLNVNQSPFNVGLSVEIGEFNPIQIKELVERHKLNWSETQIGQLRGMIDGHPYLLRTALYQIATGNLTLEQFLKVAPTDEGLFRGFLHPYLSLLEEDKLLKTALQKVINSDIPVKLLDSVQSFKLRSLGLIEFKGNEVQCLCNLYRFYFRERLSE</sequence>
<evidence type="ECO:0000256" key="1">
    <source>
        <dbReference type="ARBA" id="ARBA00004240"/>
    </source>
</evidence>
<dbReference type="SUPFAM" id="SSF52540">
    <property type="entry name" value="P-loop containing nucleoside triphosphate hydrolases"/>
    <property type="match status" value="1"/>
</dbReference>
<dbReference type="AlphaFoldDB" id="A0A7D7QC84"/>
<comment type="subcellular location">
    <subcellularLocation>
        <location evidence="1">Endoplasmic reticulum</location>
    </subcellularLocation>
    <subcellularLocation>
        <location evidence="2">Membrane</location>
    </subcellularLocation>
</comment>
<dbReference type="GO" id="GO:0008374">
    <property type="term" value="F:O-acyltransferase activity"/>
    <property type="evidence" value="ECO:0007669"/>
    <property type="project" value="InterPro"/>
</dbReference>
<accession>A0A7D7QC84</accession>
<dbReference type="KEGG" id="ned:HUN01_00575"/>
<geneLocation type="plasmid" evidence="6">
    <name>pne_2</name>
</geneLocation>
<dbReference type="SUPFAM" id="SSF53474">
    <property type="entry name" value="alpha/beta-Hydrolases"/>
    <property type="match status" value="1"/>
</dbReference>
<evidence type="ECO:0000313" key="5">
    <source>
        <dbReference type="EMBL" id="QMS86159.1"/>
    </source>
</evidence>
<dbReference type="GO" id="GO:0006629">
    <property type="term" value="P:lipid metabolic process"/>
    <property type="evidence" value="ECO:0007669"/>
    <property type="project" value="InterPro"/>
</dbReference>
<dbReference type="InterPro" id="IPR052374">
    <property type="entry name" value="SERAC1"/>
</dbReference>
<dbReference type="PANTHER" id="PTHR48182">
    <property type="entry name" value="PROTEIN SERAC1"/>
    <property type="match status" value="1"/>
</dbReference>
<evidence type="ECO:0000256" key="2">
    <source>
        <dbReference type="ARBA" id="ARBA00004370"/>
    </source>
</evidence>
<keyword evidence="4" id="KW-0472">Membrane</keyword>
<dbReference type="Gene3D" id="3.40.50.300">
    <property type="entry name" value="P-loop containing nucleotide triphosphate hydrolases"/>
    <property type="match status" value="1"/>
</dbReference>
<keyword evidence="5" id="KW-0614">Plasmid</keyword>
<proteinExistence type="predicted"/>
<dbReference type="InterPro" id="IPR027417">
    <property type="entry name" value="P-loop_NTPase"/>
</dbReference>
<organism evidence="5 6">
    <name type="scientific">Nostoc edaphicum CCNP1411</name>
    <dbReference type="NCBI Taxonomy" id="1472755"/>
    <lineage>
        <taxon>Bacteria</taxon>
        <taxon>Bacillati</taxon>
        <taxon>Cyanobacteriota</taxon>
        <taxon>Cyanophyceae</taxon>
        <taxon>Nostocales</taxon>
        <taxon>Nostocaceae</taxon>
        <taxon>Nostoc</taxon>
    </lineage>
</organism>
<dbReference type="Pfam" id="PF02450">
    <property type="entry name" value="LCAT"/>
    <property type="match status" value="1"/>
</dbReference>
<dbReference type="PANTHER" id="PTHR48182:SF2">
    <property type="entry name" value="PROTEIN SERAC1"/>
    <property type="match status" value="1"/>
</dbReference>
<dbReference type="Gene3D" id="3.40.50.1820">
    <property type="entry name" value="alpha/beta hydrolase"/>
    <property type="match status" value="1"/>
</dbReference>
<dbReference type="InterPro" id="IPR003386">
    <property type="entry name" value="LACT/PDAT_acylTrfase"/>
</dbReference>
<evidence type="ECO:0000256" key="3">
    <source>
        <dbReference type="ARBA" id="ARBA00022824"/>
    </source>
</evidence>
<dbReference type="Proteomes" id="UP000514713">
    <property type="component" value="Plasmid pNe_2"/>
</dbReference>
<dbReference type="Pfam" id="PF14516">
    <property type="entry name" value="AAA_35"/>
    <property type="match status" value="1"/>
</dbReference>
<keyword evidence="3" id="KW-0256">Endoplasmic reticulum</keyword>
<protein>
    <submittedName>
        <fullName evidence="5">AAA-like domain-containing protein</fullName>
    </submittedName>
</protein>
<name>A0A7D7QC84_9NOSO</name>
<gene>
    <name evidence="5" type="ORF">HUN01_00575</name>
</gene>
<keyword evidence="6" id="KW-1185">Reference proteome</keyword>
<dbReference type="RefSeq" id="WP_181927086.1">
    <property type="nucleotide sequence ID" value="NZ_CP054694.1"/>
</dbReference>
<dbReference type="EMBL" id="CP054694">
    <property type="protein sequence ID" value="QMS86159.1"/>
    <property type="molecule type" value="Genomic_DNA"/>
</dbReference>
<evidence type="ECO:0000256" key="4">
    <source>
        <dbReference type="ARBA" id="ARBA00023136"/>
    </source>
</evidence>
<reference evidence="6" key="1">
    <citation type="submission" date="2020-06" db="EMBL/GenBank/DDBJ databases">
        <title>Nostoc edaphicum CCNP1411 genome.</title>
        <authorList>
            <person name="Fidor A."/>
            <person name="Grabski M."/>
            <person name="Gawor J."/>
            <person name="Gromadka R."/>
            <person name="Wegrzyn G."/>
            <person name="Mazur-Marzec H."/>
        </authorList>
    </citation>
    <scope>NUCLEOTIDE SEQUENCE [LARGE SCALE GENOMIC DNA]</scope>
    <source>
        <strain evidence="6">CCNP1411</strain>
        <plasmid evidence="6">pne_2</plasmid>
    </source>
</reference>
<evidence type="ECO:0000313" key="6">
    <source>
        <dbReference type="Proteomes" id="UP000514713"/>
    </source>
</evidence>
<dbReference type="GO" id="GO:0016020">
    <property type="term" value="C:membrane"/>
    <property type="evidence" value="ECO:0007669"/>
    <property type="project" value="UniProtKB-SubCell"/>
</dbReference>
<dbReference type="InterPro" id="IPR029058">
    <property type="entry name" value="AB_hydrolase_fold"/>
</dbReference>